<reference evidence="8" key="1">
    <citation type="submission" date="2025-08" db="UniProtKB">
        <authorList>
            <consortium name="Ensembl"/>
        </authorList>
    </citation>
    <scope>IDENTIFICATION</scope>
</reference>
<evidence type="ECO:0000256" key="3">
    <source>
        <dbReference type="ARBA" id="ARBA00012966"/>
    </source>
</evidence>
<feature type="domain" description="Nucleoside diphosphate kinase-like" evidence="7">
    <location>
        <begin position="13"/>
        <end position="93"/>
    </location>
</feature>
<accession>A0A8C8ZCP4</accession>
<evidence type="ECO:0000256" key="2">
    <source>
        <dbReference type="ARBA" id="ARBA00008142"/>
    </source>
</evidence>
<dbReference type="InterPro" id="IPR034907">
    <property type="entry name" value="NDK-like_dom"/>
</dbReference>
<evidence type="ECO:0000256" key="6">
    <source>
        <dbReference type="PROSITE-ProRule" id="PRU00706"/>
    </source>
</evidence>
<dbReference type="GeneTree" id="ENSGT00940000161569"/>
<dbReference type="SUPFAM" id="SSF54919">
    <property type="entry name" value="Nucleoside diphosphate kinase, NDK"/>
    <property type="match status" value="1"/>
</dbReference>
<reference evidence="8" key="2">
    <citation type="submission" date="2025-09" db="UniProtKB">
        <authorList>
            <consortium name="Ensembl"/>
        </authorList>
    </citation>
    <scope>IDENTIFICATION</scope>
</reference>
<dbReference type="Gene3D" id="3.30.70.141">
    <property type="entry name" value="Nucleoside diphosphate kinase-like domain"/>
    <property type="match status" value="1"/>
</dbReference>
<proteinExistence type="inferred from homology"/>
<dbReference type="Ensembl" id="ENSPSMT00000017705.1">
    <property type="protein sequence ID" value="ENSPSMP00000015260.1"/>
    <property type="gene ID" value="ENSPSMG00000010901.1"/>
</dbReference>
<evidence type="ECO:0000256" key="1">
    <source>
        <dbReference type="ARBA" id="ARBA00001946"/>
    </source>
</evidence>
<evidence type="ECO:0000256" key="4">
    <source>
        <dbReference type="ARBA" id="ARBA00022679"/>
    </source>
</evidence>
<comment type="cofactor">
    <cofactor evidence="1">
        <name>Mg(2+)</name>
        <dbReference type="ChEBI" id="CHEBI:18420"/>
    </cofactor>
</comment>
<dbReference type="SMART" id="SM00562">
    <property type="entry name" value="NDK"/>
    <property type="match status" value="1"/>
</dbReference>
<dbReference type="GO" id="GO:0004550">
    <property type="term" value="F:nucleoside diphosphate kinase activity"/>
    <property type="evidence" value="ECO:0007669"/>
    <property type="project" value="UniProtKB-EC"/>
</dbReference>
<evidence type="ECO:0000259" key="7">
    <source>
        <dbReference type="SMART" id="SM00562"/>
    </source>
</evidence>
<dbReference type="InterPro" id="IPR036850">
    <property type="entry name" value="NDK-like_dom_sf"/>
</dbReference>
<dbReference type="Proteomes" id="UP000694414">
    <property type="component" value="Unplaced"/>
</dbReference>
<evidence type="ECO:0000256" key="5">
    <source>
        <dbReference type="ARBA" id="ARBA00022777"/>
    </source>
</evidence>
<evidence type="ECO:0000313" key="8">
    <source>
        <dbReference type="Ensembl" id="ENSPSMP00000015260.1"/>
    </source>
</evidence>
<dbReference type="Pfam" id="PF00334">
    <property type="entry name" value="NDK"/>
    <property type="match status" value="1"/>
</dbReference>
<comment type="caution">
    <text evidence="6">Lacks conserved residue(s) required for the propagation of feature annotation.</text>
</comment>
<keyword evidence="4" id="KW-0808">Transferase</keyword>
<name>A0A8C8ZCP4_PROSS</name>
<dbReference type="PROSITE" id="PS51374">
    <property type="entry name" value="NDPK_LIKE"/>
    <property type="match status" value="1"/>
</dbReference>
<keyword evidence="9" id="KW-1185">Reference proteome</keyword>
<sequence length="96" mass="10606">HCNLEFLGSSDLPISVHSPVGEIIKYFEQEGFHLVTTKFFQASEEHLKQHYTDLKHHPFFPGLEKYVNPGPVVATEGLNVVENSTRDAQGGPSGAT</sequence>
<evidence type="ECO:0000313" key="9">
    <source>
        <dbReference type="Proteomes" id="UP000694414"/>
    </source>
</evidence>
<dbReference type="AlphaFoldDB" id="A0A8C8ZCP4"/>
<keyword evidence="5" id="KW-0418">Kinase</keyword>
<organism evidence="8 9">
    <name type="scientific">Prolemur simus</name>
    <name type="common">Greater bamboo lemur</name>
    <name type="synonym">Hapalemur simus</name>
    <dbReference type="NCBI Taxonomy" id="1328070"/>
    <lineage>
        <taxon>Eukaryota</taxon>
        <taxon>Metazoa</taxon>
        <taxon>Chordata</taxon>
        <taxon>Craniata</taxon>
        <taxon>Vertebrata</taxon>
        <taxon>Euteleostomi</taxon>
        <taxon>Mammalia</taxon>
        <taxon>Eutheria</taxon>
        <taxon>Euarchontoglires</taxon>
        <taxon>Primates</taxon>
        <taxon>Strepsirrhini</taxon>
        <taxon>Lemuriformes</taxon>
        <taxon>Lemuridae</taxon>
        <taxon>Prolemur</taxon>
    </lineage>
</organism>
<dbReference type="EC" id="2.7.4.6" evidence="3"/>
<comment type="similarity">
    <text evidence="2 6">Belongs to the NDK family.</text>
</comment>
<protein>
    <recommendedName>
        <fullName evidence="3">nucleoside-diphosphate kinase</fullName>
        <ecNumber evidence="3">2.7.4.6</ecNumber>
    </recommendedName>
</protein>
<dbReference type="PANTHER" id="PTHR11349">
    <property type="entry name" value="NUCLEOSIDE DIPHOSPHATE KINASE"/>
    <property type="match status" value="1"/>
</dbReference>